<name>A0A1R1LGL9_9MICC</name>
<evidence type="ECO:0000256" key="1">
    <source>
        <dbReference type="SAM" id="MobiDB-lite"/>
    </source>
</evidence>
<dbReference type="Proteomes" id="UP000187085">
    <property type="component" value="Unassembled WGS sequence"/>
</dbReference>
<dbReference type="AlphaFoldDB" id="A0A1R1LGL9"/>
<comment type="caution">
    <text evidence="2">The sequence shown here is derived from an EMBL/GenBank/DDBJ whole genome shotgun (WGS) entry which is preliminary data.</text>
</comment>
<protein>
    <submittedName>
        <fullName evidence="2">Uncharacterized protein</fullName>
    </submittedName>
</protein>
<evidence type="ECO:0000313" key="2">
    <source>
        <dbReference type="EMBL" id="OMH26673.1"/>
    </source>
</evidence>
<keyword evidence="3" id="KW-1185">Reference proteome</keyword>
<proteinExistence type="predicted"/>
<dbReference type="RefSeq" id="WP_076702688.1">
    <property type="nucleotide sequence ID" value="NZ_MRDE01000021.1"/>
</dbReference>
<dbReference type="OrthoDB" id="3296472at2"/>
<dbReference type="EMBL" id="MRDE01000021">
    <property type="protein sequence ID" value="OMH26673.1"/>
    <property type="molecule type" value="Genomic_DNA"/>
</dbReference>
<evidence type="ECO:0000313" key="3">
    <source>
        <dbReference type="Proteomes" id="UP000187085"/>
    </source>
</evidence>
<organism evidence="2 3">
    <name type="scientific">Tersicoccus phoenicis</name>
    <dbReference type="NCBI Taxonomy" id="554083"/>
    <lineage>
        <taxon>Bacteria</taxon>
        <taxon>Bacillati</taxon>
        <taxon>Actinomycetota</taxon>
        <taxon>Actinomycetes</taxon>
        <taxon>Micrococcales</taxon>
        <taxon>Micrococcaceae</taxon>
        <taxon>Tersicoccus</taxon>
    </lineage>
</organism>
<feature type="region of interest" description="Disordered" evidence="1">
    <location>
        <begin position="288"/>
        <end position="308"/>
    </location>
</feature>
<gene>
    <name evidence="2" type="ORF">BKD30_04595</name>
</gene>
<reference evidence="2 3" key="1">
    <citation type="submission" date="2016-12" db="EMBL/GenBank/DDBJ databases">
        <title>Draft genome of Tersicoccus phoenicis 1P05MA.</title>
        <authorList>
            <person name="Nakajima Y."/>
            <person name="Yoshizawa S."/>
            <person name="Nakamura K."/>
            <person name="Ogura Y."/>
            <person name="Hayashi T."/>
            <person name="Kogure K."/>
        </authorList>
    </citation>
    <scope>NUCLEOTIDE SEQUENCE [LARGE SCALE GENOMIC DNA]</scope>
    <source>
        <strain evidence="2 3">1p05MA</strain>
    </source>
</reference>
<sequence length="308" mass="32516">MGRGLCLLLSLGLLGAVWLLPSVRRRRARRAAGCRRCARNARVAAVVIPVSALLLVAGAVVRTQAAVFPLVPCSAHVLASGAVVPEPVPRVSVQPTWDAARRVVLSGVSGLALAGGRLVGMDACQSSQPVVFWRPPRTSAGGSIVGETFVAWNVVDNGGRPSERHGFGIMGEQTYLRFGPNITRGPEENAALAVHESRHVDQAAVLTTIGGPVVMPLLYTVDDAFYPAARNHFERAAGLDAGGYRTSPGTEPDPQWAVVGGIVLLLALVLRTRIRLLSRVLARGRVAGGRHAPDRCPRHSPGWFGAGP</sequence>
<accession>A0A1R1LGL9</accession>